<evidence type="ECO:0000313" key="3">
    <source>
        <dbReference type="Proteomes" id="UP000239861"/>
    </source>
</evidence>
<proteinExistence type="predicted"/>
<comment type="caution">
    <text evidence="2">The sequence shown here is derived from an EMBL/GenBank/DDBJ whole genome shotgun (WGS) entry which is preliminary data.</text>
</comment>
<feature type="transmembrane region" description="Helical" evidence="1">
    <location>
        <begin position="147"/>
        <end position="163"/>
    </location>
</feature>
<evidence type="ECO:0000256" key="1">
    <source>
        <dbReference type="SAM" id="Phobius"/>
    </source>
</evidence>
<accession>A0AB36ZU81</accession>
<organism evidence="2 3">
    <name type="scientific">Malaciobacter marinus</name>
    <dbReference type="NCBI Taxonomy" id="505249"/>
    <lineage>
        <taxon>Bacteria</taxon>
        <taxon>Pseudomonadati</taxon>
        <taxon>Campylobacterota</taxon>
        <taxon>Epsilonproteobacteria</taxon>
        <taxon>Campylobacterales</taxon>
        <taxon>Arcobacteraceae</taxon>
        <taxon>Malaciobacter</taxon>
    </lineage>
</organism>
<reference evidence="2 3" key="1">
    <citation type="submission" date="2018-02" db="EMBL/GenBank/DDBJ databases">
        <title>Subsurface microbial communities from deep shales in Ohio and West Virginia, USA.</title>
        <authorList>
            <person name="Wrighton K."/>
        </authorList>
    </citation>
    <scope>NUCLEOTIDE SEQUENCE [LARGE SCALE GENOMIC DNA]</scope>
    <source>
        <strain evidence="2 3">MARC-MIP3H16</strain>
    </source>
</reference>
<name>A0AB36ZU81_9BACT</name>
<feature type="transmembrane region" description="Helical" evidence="1">
    <location>
        <begin position="6"/>
        <end position="26"/>
    </location>
</feature>
<evidence type="ECO:0000313" key="2">
    <source>
        <dbReference type="EMBL" id="PPK57561.1"/>
    </source>
</evidence>
<keyword evidence="1" id="KW-0812">Transmembrane</keyword>
<dbReference type="EMBL" id="PTIW01000047">
    <property type="protein sequence ID" value="PPK57561.1"/>
    <property type="molecule type" value="Genomic_DNA"/>
</dbReference>
<gene>
    <name evidence="2" type="ORF">B0F89_1476</name>
</gene>
<protein>
    <submittedName>
        <fullName evidence="2">Uncharacterized protein</fullName>
    </submittedName>
</protein>
<feature type="transmembrane region" description="Helical" evidence="1">
    <location>
        <begin position="33"/>
        <end position="50"/>
    </location>
</feature>
<keyword evidence="1" id="KW-0472">Membrane</keyword>
<sequence>MKSLSLYFYKLLFLFFLFPIGGMLIISMFGNNVVGSFFFGACLLLLSIMKFHEFFSDPDFDFNTFVLVILIIPIIIDYLFKVSYINFDFFNNIEFTYEILIKCLYQFYENYMHNVFMGLAHLDIEIKKFYIEGIALFVMMKYFISQVLNYFYLDYLLIFIYLFI</sequence>
<keyword evidence="1" id="KW-1133">Transmembrane helix</keyword>
<feature type="transmembrane region" description="Helical" evidence="1">
    <location>
        <begin position="62"/>
        <end position="80"/>
    </location>
</feature>
<dbReference type="AlphaFoldDB" id="A0AB36ZU81"/>
<dbReference type="Proteomes" id="UP000239861">
    <property type="component" value="Unassembled WGS sequence"/>
</dbReference>